<gene>
    <name evidence="2" type="ORF">MNBD_GAMMA01-765</name>
</gene>
<dbReference type="SUPFAM" id="SSF111369">
    <property type="entry name" value="HlyD-like secretion proteins"/>
    <property type="match status" value="1"/>
</dbReference>
<organism evidence="2">
    <name type="scientific">hydrothermal vent metagenome</name>
    <dbReference type="NCBI Taxonomy" id="652676"/>
    <lineage>
        <taxon>unclassified sequences</taxon>
        <taxon>metagenomes</taxon>
        <taxon>ecological metagenomes</taxon>
    </lineage>
</organism>
<evidence type="ECO:0000256" key="1">
    <source>
        <dbReference type="SAM" id="Coils"/>
    </source>
</evidence>
<dbReference type="Gene3D" id="2.40.50.100">
    <property type="match status" value="1"/>
</dbReference>
<dbReference type="Gene3D" id="1.10.287.470">
    <property type="entry name" value="Helix hairpin bin"/>
    <property type="match status" value="1"/>
</dbReference>
<dbReference type="NCBIfam" id="TIGR01730">
    <property type="entry name" value="RND_mfp"/>
    <property type="match status" value="1"/>
</dbReference>
<dbReference type="InterPro" id="IPR006143">
    <property type="entry name" value="RND_pump_MFP"/>
</dbReference>
<dbReference type="Gene3D" id="2.40.30.170">
    <property type="match status" value="1"/>
</dbReference>
<sequence>MKVFKLIIIVIVVILSACKDANVTQQPSLVTTVQTQLTKRADVTRLHEIPAVFLAENRANLSFQLSGTINQSLVKIGEHVQQNQILMSLYNPNISPALNTNMARLESIQAQIAQAQRDVARLAELRKNNSASKTAFELKETSLKDLIAQKKAVKAQISLALANQSEATIKAPFAGTIVTIDAQVGEFVRSGQVVMAIYQQDMLEVEVNLTLQLWDNISLDDNIAGIYNGEIIEFRVVELAQVADAKSHLMKVIFKLTSSIDNAVGQQVTLQFPQMYQAVYQLPLEVIVDDGINKPYIFTVVNNIAVKHYIEPLFIDNGYIVFGSDADIQNPVVIKGQSRISAGTKLQVAQ</sequence>
<dbReference type="GO" id="GO:0015562">
    <property type="term" value="F:efflux transmembrane transporter activity"/>
    <property type="evidence" value="ECO:0007669"/>
    <property type="project" value="TreeGrafter"/>
</dbReference>
<evidence type="ECO:0000313" key="2">
    <source>
        <dbReference type="EMBL" id="VAW32967.1"/>
    </source>
</evidence>
<proteinExistence type="predicted"/>
<dbReference type="PANTHER" id="PTHR30469:SF15">
    <property type="entry name" value="HLYD FAMILY OF SECRETION PROTEINS"/>
    <property type="match status" value="1"/>
</dbReference>
<protein>
    <submittedName>
        <fullName evidence="2">Uncharacterized protein</fullName>
    </submittedName>
</protein>
<accession>A0A3B0V4Z6</accession>
<dbReference type="PROSITE" id="PS51257">
    <property type="entry name" value="PROKAR_LIPOPROTEIN"/>
    <property type="match status" value="1"/>
</dbReference>
<reference evidence="2" key="1">
    <citation type="submission" date="2018-06" db="EMBL/GenBank/DDBJ databases">
        <authorList>
            <person name="Zhirakovskaya E."/>
        </authorList>
    </citation>
    <scope>NUCLEOTIDE SEQUENCE</scope>
</reference>
<dbReference type="GO" id="GO:1990281">
    <property type="term" value="C:efflux pump complex"/>
    <property type="evidence" value="ECO:0007669"/>
    <property type="project" value="TreeGrafter"/>
</dbReference>
<dbReference type="AlphaFoldDB" id="A0A3B0V4Z6"/>
<name>A0A3B0V4Z6_9ZZZZ</name>
<feature type="coiled-coil region" evidence="1">
    <location>
        <begin position="98"/>
        <end position="125"/>
    </location>
</feature>
<dbReference type="EMBL" id="UOEW01000011">
    <property type="protein sequence ID" value="VAW32967.1"/>
    <property type="molecule type" value="Genomic_DNA"/>
</dbReference>
<dbReference type="PANTHER" id="PTHR30469">
    <property type="entry name" value="MULTIDRUG RESISTANCE PROTEIN MDTA"/>
    <property type="match status" value="1"/>
</dbReference>
<keyword evidence="1" id="KW-0175">Coiled coil</keyword>